<evidence type="ECO:0000256" key="1">
    <source>
        <dbReference type="SAM" id="SignalP"/>
    </source>
</evidence>
<accession>A0AAW3ZQC9</accession>
<dbReference type="AlphaFoldDB" id="A0AAW3ZQC9"/>
<proteinExistence type="predicted"/>
<feature type="chain" id="PRO_5043318797" description="Virginiamycin B lyase" evidence="1">
    <location>
        <begin position="28"/>
        <end position="450"/>
    </location>
</feature>
<gene>
    <name evidence="2" type="ORF">IFO71_13970</name>
</gene>
<keyword evidence="1" id="KW-0732">Signal</keyword>
<dbReference type="SUPFAM" id="SSF63829">
    <property type="entry name" value="Calcium-dependent phosphotriesterase"/>
    <property type="match status" value="1"/>
</dbReference>
<dbReference type="PROSITE" id="PS51257">
    <property type="entry name" value="PROKAR_LIPOPROTEIN"/>
    <property type="match status" value="1"/>
</dbReference>
<organism evidence="2 3">
    <name type="scientific">Pseudomarimonas arenosa</name>
    <dbReference type="NCBI Taxonomy" id="2774145"/>
    <lineage>
        <taxon>Bacteria</taxon>
        <taxon>Pseudomonadati</taxon>
        <taxon>Pseudomonadota</taxon>
        <taxon>Gammaproteobacteria</taxon>
        <taxon>Lysobacterales</taxon>
        <taxon>Lysobacteraceae</taxon>
        <taxon>Pseudomarimonas</taxon>
    </lineage>
</organism>
<protein>
    <recommendedName>
        <fullName evidence="4">Virginiamycin B lyase</fullName>
    </recommendedName>
</protein>
<evidence type="ECO:0000313" key="3">
    <source>
        <dbReference type="Proteomes" id="UP000613768"/>
    </source>
</evidence>
<evidence type="ECO:0008006" key="4">
    <source>
        <dbReference type="Google" id="ProtNLM"/>
    </source>
</evidence>
<keyword evidence="3" id="KW-1185">Reference proteome</keyword>
<dbReference type="EMBL" id="JACYTR010000033">
    <property type="protein sequence ID" value="MBD8526844.1"/>
    <property type="molecule type" value="Genomic_DNA"/>
</dbReference>
<evidence type="ECO:0000313" key="2">
    <source>
        <dbReference type="EMBL" id="MBD8526844.1"/>
    </source>
</evidence>
<name>A0AAW3ZQC9_9GAMM</name>
<dbReference type="InterPro" id="IPR015943">
    <property type="entry name" value="WD40/YVTN_repeat-like_dom_sf"/>
</dbReference>
<dbReference type="PANTHER" id="PTHR47197">
    <property type="entry name" value="PROTEIN NIRF"/>
    <property type="match status" value="1"/>
</dbReference>
<dbReference type="RefSeq" id="WP_192030265.1">
    <property type="nucleotide sequence ID" value="NZ_JACYTR010000033.1"/>
</dbReference>
<dbReference type="Gene3D" id="2.130.10.10">
    <property type="entry name" value="YVTN repeat-like/Quinoprotein amine dehydrogenase"/>
    <property type="match status" value="1"/>
</dbReference>
<dbReference type="Proteomes" id="UP000613768">
    <property type="component" value="Unassembled WGS sequence"/>
</dbReference>
<sequence length="450" mass="47335">MSNNRSFLLYAIAIVWLGLASAAPAVAQSCGQVLVSGYYSNVHVFDACSGESQQVLDQAQPRRLSGAQAIALHLGKLYVVSEGSGEILRYDARTLAFVDRFVAAGDIGPTGVAIGPDGDVYVGGYQSSSVLRFDGTSGALKGTVVSANAAGLRGADNGLSFGPDGKLYVPGYDSNNVVRYDPSTGQTTQWVAPGLGGLRHTRAILFEPGGESALVASEGSGTVLRFRVSDGALLGTVLRPGFRPTGLTYGPDGELWVTGDQVNRVAAYRDGQYLRDVVRDGLGGLDGATFVLYLPPAASTAVNPDHIGSQYWIVGVASRQGDAWVAQASFSASGTGFGDAFQTEQLQTRRWGELRLRFTDCDSAEFNWISEGEDSGGFGRGGYAVLRLADNPAGQACRQQGFATQSGADYIQGTWFGGPGRSGEGLFIDRLGPDQALIAFFTHRPVSDSP</sequence>
<dbReference type="InterPro" id="IPR051200">
    <property type="entry name" value="Host-pathogen_enzymatic-act"/>
</dbReference>
<feature type="signal peptide" evidence="1">
    <location>
        <begin position="1"/>
        <end position="27"/>
    </location>
</feature>
<comment type="caution">
    <text evidence="2">The sequence shown here is derived from an EMBL/GenBank/DDBJ whole genome shotgun (WGS) entry which is preliminary data.</text>
</comment>
<reference evidence="2 3" key="1">
    <citation type="submission" date="2020-09" db="EMBL/GenBank/DDBJ databases">
        <title>Pseudoxanthomonas sp. CAU 1598 isolated from sand of Yaerae Beach.</title>
        <authorList>
            <person name="Kim W."/>
        </authorList>
    </citation>
    <scope>NUCLEOTIDE SEQUENCE [LARGE SCALE GENOMIC DNA]</scope>
    <source>
        <strain evidence="2 3">CAU 1598</strain>
    </source>
</reference>
<dbReference type="PANTHER" id="PTHR47197:SF3">
    <property type="entry name" value="DIHYDRO-HEME D1 DEHYDROGENASE"/>
    <property type="match status" value="1"/>
</dbReference>